<name>A0A4W5JP43_9TELE</name>
<dbReference type="GeneTree" id="ENSGT00940000165051"/>
<reference evidence="2" key="3">
    <citation type="submission" date="2025-09" db="UniProtKB">
        <authorList>
            <consortium name="Ensembl"/>
        </authorList>
    </citation>
    <scope>IDENTIFICATION</scope>
</reference>
<dbReference type="Ensembl" id="ENSHHUT00000001552.1">
    <property type="protein sequence ID" value="ENSHHUP00000001504.1"/>
    <property type="gene ID" value="ENSHHUG00000000972.1"/>
</dbReference>
<dbReference type="AlphaFoldDB" id="A0A4W5JP43"/>
<evidence type="ECO:0000313" key="3">
    <source>
        <dbReference type="Proteomes" id="UP000314982"/>
    </source>
</evidence>
<keyword evidence="1" id="KW-0812">Transmembrane</keyword>
<keyword evidence="1" id="KW-1133">Transmembrane helix</keyword>
<feature type="transmembrane region" description="Helical" evidence="1">
    <location>
        <begin position="12"/>
        <end position="29"/>
    </location>
</feature>
<reference evidence="2" key="2">
    <citation type="submission" date="2025-08" db="UniProtKB">
        <authorList>
            <consortium name="Ensembl"/>
        </authorList>
    </citation>
    <scope>IDENTIFICATION</scope>
</reference>
<reference evidence="3" key="1">
    <citation type="submission" date="2018-06" db="EMBL/GenBank/DDBJ databases">
        <title>Genome assembly of Danube salmon.</title>
        <authorList>
            <person name="Macqueen D.J."/>
            <person name="Gundappa M.K."/>
        </authorList>
    </citation>
    <scope>NUCLEOTIDE SEQUENCE [LARGE SCALE GENOMIC DNA]</scope>
</reference>
<proteinExistence type="predicted"/>
<dbReference type="Proteomes" id="UP000314982">
    <property type="component" value="Unassembled WGS sequence"/>
</dbReference>
<organism evidence="2 3">
    <name type="scientific">Hucho hucho</name>
    <name type="common">huchen</name>
    <dbReference type="NCBI Taxonomy" id="62062"/>
    <lineage>
        <taxon>Eukaryota</taxon>
        <taxon>Metazoa</taxon>
        <taxon>Chordata</taxon>
        <taxon>Craniata</taxon>
        <taxon>Vertebrata</taxon>
        <taxon>Euteleostomi</taxon>
        <taxon>Actinopterygii</taxon>
        <taxon>Neopterygii</taxon>
        <taxon>Teleostei</taxon>
        <taxon>Protacanthopterygii</taxon>
        <taxon>Salmoniformes</taxon>
        <taxon>Salmonidae</taxon>
        <taxon>Salmoninae</taxon>
        <taxon>Hucho</taxon>
    </lineage>
</organism>
<protein>
    <submittedName>
        <fullName evidence="2">Zgc:113223</fullName>
    </submittedName>
</protein>
<accession>A0A4W5JP43</accession>
<dbReference type="STRING" id="62062.ENSHHUP00000001504"/>
<sequence>MMTKYNNKPDVFIYYSASSAVLIAVEIYAKVMLWTLTTDPAILLIIVASLFRFTFFGCFGSLHNRSCLLKTVSRIRDDLVLKHVIDFVLKQSKAGTKSSTPIPGLQLFNTVCGYEAQSMERSSAGVSVYTAGCLDKVVWWGRQNLFLMGGLPWCLCLFLASRVLSLASCQVSRIKKVQQMGKQDGGREPSFTRERLDSNVWYPASWDFDNK</sequence>
<keyword evidence="1" id="KW-0472">Membrane</keyword>
<keyword evidence="3" id="KW-1185">Reference proteome</keyword>
<evidence type="ECO:0000313" key="2">
    <source>
        <dbReference type="Ensembl" id="ENSHHUP00000001504.1"/>
    </source>
</evidence>
<feature type="transmembrane region" description="Helical" evidence="1">
    <location>
        <begin position="41"/>
        <end position="62"/>
    </location>
</feature>
<evidence type="ECO:0000256" key="1">
    <source>
        <dbReference type="SAM" id="Phobius"/>
    </source>
</evidence>